<evidence type="ECO:0000256" key="3">
    <source>
        <dbReference type="ARBA" id="ARBA00022737"/>
    </source>
</evidence>
<evidence type="ECO:0000256" key="2">
    <source>
        <dbReference type="ARBA" id="ARBA00022729"/>
    </source>
</evidence>
<dbReference type="Proteomes" id="UP000762676">
    <property type="component" value="Unassembled WGS sequence"/>
</dbReference>
<feature type="compositionally biased region" description="Low complexity" evidence="5">
    <location>
        <begin position="424"/>
        <end position="443"/>
    </location>
</feature>
<dbReference type="InterPro" id="IPR036179">
    <property type="entry name" value="Ig-like_dom_sf"/>
</dbReference>
<dbReference type="PANTHER" id="PTHR45842">
    <property type="entry name" value="SYNAPTIC ADHESION-LIKE MOLECULE SALM"/>
    <property type="match status" value="1"/>
</dbReference>
<evidence type="ECO:0000256" key="4">
    <source>
        <dbReference type="ARBA" id="ARBA00023157"/>
    </source>
</evidence>
<dbReference type="AlphaFoldDB" id="A0AAV4GNH7"/>
<dbReference type="Pfam" id="PF13855">
    <property type="entry name" value="LRR_8"/>
    <property type="match status" value="2"/>
</dbReference>
<evidence type="ECO:0000256" key="6">
    <source>
        <dbReference type="SAM" id="Phobius"/>
    </source>
</evidence>
<dbReference type="PANTHER" id="PTHR45842:SF22">
    <property type="entry name" value="INSULIN-LIKE GROWTH FACTOR-BINDING PROTEIN COMPLEX ACID LABILE SUBUNIT ISOFORM X1"/>
    <property type="match status" value="1"/>
</dbReference>
<dbReference type="InterPro" id="IPR032675">
    <property type="entry name" value="LRR_dom_sf"/>
</dbReference>
<dbReference type="InterPro" id="IPR013098">
    <property type="entry name" value="Ig_I-set"/>
</dbReference>
<feature type="domain" description="Ig-like" evidence="7">
    <location>
        <begin position="312"/>
        <end position="400"/>
    </location>
</feature>
<dbReference type="SMART" id="SM00369">
    <property type="entry name" value="LRR_TYP"/>
    <property type="match status" value="3"/>
</dbReference>
<dbReference type="GO" id="GO:0016020">
    <property type="term" value="C:membrane"/>
    <property type="evidence" value="ECO:0007669"/>
    <property type="project" value="UniProtKB-SubCell"/>
</dbReference>
<dbReference type="InterPro" id="IPR013783">
    <property type="entry name" value="Ig-like_fold"/>
</dbReference>
<keyword evidence="6" id="KW-1133">Transmembrane helix</keyword>
<dbReference type="Pfam" id="PF07679">
    <property type="entry name" value="I-set"/>
    <property type="match status" value="1"/>
</dbReference>
<keyword evidence="1" id="KW-0433">Leucine-rich repeat</keyword>
<keyword evidence="3" id="KW-0677">Repeat</keyword>
<dbReference type="InterPro" id="IPR003591">
    <property type="entry name" value="Leu-rich_rpt_typical-subtyp"/>
</dbReference>
<dbReference type="InterPro" id="IPR001611">
    <property type="entry name" value="Leu-rich_rpt"/>
</dbReference>
<proteinExistence type="predicted"/>
<organism evidence="8 9">
    <name type="scientific">Elysia marginata</name>
    <dbReference type="NCBI Taxonomy" id="1093978"/>
    <lineage>
        <taxon>Eukaryota</taxon>
        <taxon>Metazoa</taxon>
        <taxon>Spiralia</taxon>
        <taxon>Lophotrochozoa</taxon>
        <taxon>Mollusca</taxon>
        <taxon>Gastropoda</taxon>
        <taxon>Heterobranchia</taxon>
        <taxon>Euthyneura</taxon>
        <taxon>Panpulmonata</taxon>
        <taxon>Sacoglossa</taxon>
        <taxon>Placobranchoidea</taxon>
        <taxon>Plakobranchidae</taxon>
        <taxon>Elysia</taxon>
    </lineage>
</organism>
<feature type="compositionally biased region" description="Polar residues" evidence="5">
    <location>
        <begin position="489"/>
        <end position="504"/>
    </location>
</feature>
<dbReference type="SUPFAM" id="SSF52058">
    <property type="entry name" value="L domain-like"/>
    <property type="match status" value="1"/>
</dbReference>
<feature type="transmembrane region" description="Helical" evidence="6">
    <location>
        <begin position="546"/>
        <end position="573"/>
    </location>
</feature>
<name>A0AAV4GNH7_9GAST</name>
<accession>A0AAV4GNH7</accession>
<keyword evidence="6" id="KW-0472">Membrane</keyword>
<evidence type="ECO:0000313" key="8">
    <source>
        <dbReference type="EMBL" id="GFR87293.1"/>
    </source>
</evidence>
<keyword evidence="9" id="KW-1185">Reference proteome</keyword>
<feature type="compositionally biased region" description="Low complexity" evidence="5">
    <location>
        <begin position="522"/>
        <end position="537"/>
    </location>
</feature>
<dbReference type="InterPro" id="IPR050467">
    <property type="entry name" value="LRFN"/>
</dbReference>
<dbReference type="Gene3D" id="2.60.40.10">
    <property type="entry name" value="Immunoglobulins"/>
    <property type="match status" value="1"/>
</dbReference>
<comment type="caution">
    <text evidence="8">The sequence shown here is derived from an EMBL/GenBank/DDBJ whole genome shotgun (WGS) entry which is preliminary data.</text>
</comment>
<evidence type="ECO:0000256" key="1">
    <source>
        <dbReference type="ARBA" id="ARBA00022614"/>
    </source>
</evidence>
<protein>
    <submittedName>
        <fullName evidence="8">Leucine-rich repeat and fibronectin type-III domain-containing protein 5</fullName>
    </submittedName>
</protein>
<dbReference type="InterPro" id="IPR007110">
    <property type="entry name" value="Ig-like_dom"/>
</dbReference>
<feature type="region of interest" description="Disordered" evidence="5">
    <location>
        <begin position="413"/>
        <end position="537"/>
    </location>
</feature>
<evidence type="ECO:0000259" key="7">
    <source>
        <dbReference type="PROSITE" id="PS50835"/>
    </source>
</evidence>
<evidence type="ECO:0000256" key="5">
    <source>
        <dbReference type="SAM" id="MobiDB-lite"/>
    </source>
</evidence>
<dbReference type="SUPFAM" id="SSF48726">
    <property type="entry name" value="Immunoglobulin"/>
    <property type="match status" value="1"/>
</dbReference>
<keyword evidence="2" id="KW-0732">Signal</keyword>
<dbReference type="Gene3D" id="3.80.10.10">
    <property type="entry name" value="Ribonuclease Inhibitor"/>
    <property type="match status" value="2"/>
</dbReference>
<dbReference type="PROSITE" id="PS50835">
    <property type="entry name" value="IG_LIKE"/>
    <property type="match status" value="1"/>
</dbReference>
<reference evidence="8 9" key="1">
    <citation type="journal article" date="2021" name="Elife">
        <title>Chloroplast acquisition without the gene transfer in kleptoplastic sea slugs, Plakobranchus ocellatus.</title>
        <authorList>
            <person name="Maeda T."/>
            <person name="Takahashi S."/>
            <person name="Yoshida T."/>
            <person name="Shimamura S."/>
            <person name="Takaki Y."/>
            <person name="Nagai Y."/>
            <person name="Toyoda A."/>
            <person name="Suzuki Y."/>
            <person name="Arimoto A."/>
            <person name="Ishii H."/>
            <person name="Satoh N."/>
            <person name="Nishiyama T."/>
            <person name="Hasebe M."/>
            <person name="Maruyama T."/>
            <person name="Minagawa J."/>
            <person name="Obokata J."/>
            <person name="Shigenobu S."/>
        </authorList>
    </citation>
    <scope>NUCLEOTIDE SEQUENCE [LARGE SCALE GENOMIC DNA]</scope>
</reference>
<evidence type="ECO:0000313" key="9">
    <source>
        <dbReference type="Proteomes" id="UP000762676"/>
    </source>
</evidence>
<keyword evidence="4" id="KW-1015">Disulfide bond</keyword>
<keyword evidence="6" id="KW-0812">Transmembrane</keyword>
<gene>
    <name evidence="8" type="ORF">ElyMa_000743100</name>
</gene>
<feature type="transmembrane region" description="Helical" evidence="6">
    <location>
        <begin position="17"/>
        <end position="40"/>
    </location>
</feature>
<dbReference type="EMBL" id="BMAT01001506">
    <property type="protein sequence ID" value="GFR87293.1"/>
    <property type="molecule type" value="Genomic_DNA"/>
</dbReference>
<sequence length="638" mass="68274">MATTAASNTKTEGVFQFLGFTADVLIFVICLTPLGLVIPVHGACPPACSCSAASAGGQTVSCGPGLPSFPQNLPVDTASLSLSPLPSQTQNNIPVISAGNFNSIKDLKWITLRRSNVQKIGPSAFFSLTNLLGLDLRDNKLQSLSRSDLVGLSSLVTLDISDNGRCALNTDTFKGLSRLRVLRLANIGLDTLGGILNDLTSLVHLDLHGNNLFRLRGTSLSRLRNLRHLDVSGNDMYGVDEDAKPVLASLSALDLDLNPWRCNCALTWVKSLPRKFVAPSGGGRMPVVCGQPSRLVFQDVWDVQDLQMTCSPAKVLSCTGPVTVWAGDQISITCDVEGDPFPDITWYRPDGTQVQTDVTFAIADTVSLTAITADYSLHHGAWKVKAVSYNTTASISVQVTVLRLTTQSKIHTTTIPAHSRQPGNHNNQANQGSNNNNKNSTLNPIGRPTLSSRGLPLTYAGGKPVTPDHPASVASGSGNSGGNKPVVPVTSSPGGIQSPKGRTQGSEHDNTTSKNKNKNKNSGKNSNKNDNGNNSEDGGNGIDNNMVLFVAIVCGSLVCIVGMTLFALTVYKIRKKRQIHARRRRQSEDLYRYNWYGNGVSNSAERSNTDVSFFLRPPSATNVDTASTQNVSTMFSTR</sequence>